<dbReference type="EMBL" id="LR796860">
    <property type="protein sequence ID" value="CAB4170245.1"/>
    <property type="molecule type" value="Genomic_DNA"/>
</dbReference>
<proteinExistence type="predicted"/>
<organism evidence="1">
    <name type="scientific">uncultured Caudovirales phage</name>
    <dbReference type="NCBI Taxonomy" id="2100421"/>
    <lineage>
        <taxon>Viruses</taxon>
        <taxon>Duplodnaviria</taxon>
        <taxon>Heunggongvirae</taxon>
        <taxon>Uroviricota</taxon>
        <taxon>Caudoviricetes</taxon>
        <taxon>Peduoviridae</taxon>
        <taxon>Maltschvirus</taxon>
        <taxon>Maltschvirus maltsch</taxon>
    </lineage>
</organism>
<evidence type="ECO:0000313" key="1">
    <source>
        <dbReference type="EMBL" id="CAB4170245.1"/>
    </source>
</evidence>
<sequence>MSLYIDKKYISLLAPKLDKFRQKSEYLWNFRCPVCGDSQKNKLKMRGYIYRRKSDLFFTCHNCGTGHSFGNLLKMVDRSLYSQYQMERFKNESAGNTAKPDFSMLMEKPVFNTQKKINLPNIESLPITHAARHYVKDRFIPKERWSDLYYAEDFDLFVKDIFPEYDKKLYAEPRLVIPFYDEKNILLGFQGRALVNSKVKYIT</sequence>
<protein>
    <submittedName>
        <fullName evidence="1">DNA primase</fullName>
    </submittedName>
</protein>
<reference evidence="1" key="1">
    <citation type="submission" date="2020-05" db="EMBL/GenBank/DDBJ databases">
        <authorList>
            <person name="Chiriac C."/>
            <person name="Salcher M."/>
            <person name="Ghai R."/>
            <person name="Kavagutti S V."/>
        </authorList>
    </citation>
    <scope>NUCLEOTIDE SEQUENCE</scope>
</reference>
<feature type="non-terminal residue" evidence="1">
    <location>
        <position position="203"/>
    </location>
</feature>
<gene>
    <name evidence="1" type="ORF">UFOVP908_1</name>
</gene>
<name>A0A6J5PM33_9CAUD</name>
<accession>A0A6J5PM33</accession>